<dbReference type="SUPFAM" id="SSF46565">
    <property type="entry name" value="Chaperone J-domain"/>
    <property type="match status" value="1"/>
</dbReference>
<dbReference type="PROSITE" id="PS50076">
    <property type="entry name" value="DNAJ_2"/>
    <property type="match status" value="1"/>
</dbReference>
<dbReference type="SMART" id="SM00271">
    <property type="entry name" value="DnaJ"/>
    <property type="match status" value="1"/>
</dbReference>
<dbReference type="Gene3D" id="2.30.30.40">
    <property type="entry name" value="SH3 Domains"/>
    <property type="match status" value="1"/>
</dbReference>
<dbReference type="PANTHER" id="PTHR43096">
    <property type="entry name" value="DNAJ HOMOLOG 1, MITOCHONDRIAL-RELATED"/>
    <property type="match status" value="1"/>
</dbReference>
<organism evidence="4 5">
    <name type="scientific">Maribrevibacterium harenarium</name>
    <dbReference type="NCBI Taxonomy" id="2589817"/>
    <lineage>
        <taxon>Bacteria</taxon>
        <taxon>Pseudomonadati</taxon>
        <taxon>Pseudomonadota</taxon>
        <taxon>Gammaproteobacteria</taxon>
        <taxon>Oceanospirillales</taxon>
        <taxon>Oceanospirillaceae</taxon>
        <taxon>Maribrevibacterium</taxon>
    </lineage>
</organism>
<proteinExistence type="predicted"/>
<dbReference type="InterPro" id="IPR001623">
    <property type="entry name" value="DnaJ_domain"/>
</dbReference>
<feature type="domain" description="J" evidence="3">
    <location>
        <begin position="5"/>
        <end position="90"/>
    </location>
</feature>
<reference evidence="4 5" key="1">
    <citation type="submission" date="2019-06" db="EMBL/GenBank/DDBJ databases">
        <title>A novel bacterium of genus Marinomonas, isolated from coastal sand.</title>
        <authorList>
            <person name="Huang H."/>
            <person name="Mo K."/>
            <person name="Hu Y."/>
        </authorList>
    </citation>
    <scope>NUCLEOTIDE SEQUENCE [LARGE SCALE GENOMIC DNA]</scope>
    <source>
        <strain evidence="4 5">HB171799</strain>
    </source>
</reference>
<dbReference type="OrthoDB" id="9779889at2"/>
<dbReference type="PANTHER" id="PTHR43096:SF52">
    <property type="entry name" value="DNAJ HOMOLOG 1, MITOCHONDRIAL-RELATED"/>
    <property type="match status" value="1"/>
</dbReference>
<dbReference type="InterPro" id="IPR036869">
    <property type="entry name" value="J_dom_sf"/>
</dbReference>
<evidence type="ECO:0000313" key="5">
    <source>
        <dbReference type="Proteomes" id="UP000315901"/>
    </source>
</evidence>
<dbReference type="GO" id="GO:0042026">
    <property type="term" value="P:protein refolding"/>
    <property type="evidence" value="ECO:0007669"/>
    <property type="project" value="TreeGrafter"/>
</dbReference>
<keyword evidence="5" id="KW-1185">Reference proteome</keyword>
<feature type="region of interest" description="Disordered" evidence="2">
    <location>
        <begin position="175"/>
        <end position="195"/>
    </location>
</feature>
<dbReference type="GO" id="GO:0005737">
    <property type="term" value="C:cytoplasm"/>
    <property type="evidence" value="ECO:0007669"/>
    <property type="project" value="TreeGrafter"/>
</dbReference>
<dbReference type="RefSeq" id="WP_140586774.1">
    <property type="nucleotide sequence ID" value="NZ_VFRR01000001.1"/>
</dbReference>
<dbReference type="CDD" id="cd06257">
    <property type="entry name" value="DnaJ"/>
    <property type="match status" value="1"/>
</dbReference>
<dbReference type="Proteomes" id="UP000315901">
    <property type="component" value="Unassembled WGS sequence"/>
</dbReference>
<dbReference type="GO" id="GO:0051082">
    <property type="term" value="F:unfolded protein binding"/>
    <property type="evidence" value="ECO:0007669"/>
    <property type="project" value="TreeGrafter"/>
</dbReference>
<comment type="caution">
    <text evidence="4">The sequence shown here is derived from an EMBL/GenBank/DDBJ whole genome shotgun (WGS) entry which is preliminary data.</text>
</comment>
<dbReference type="Gene3D" id="1.10.287.110">
    <property type="entry name" value="DnaJ domain"/>
    <property type="match status" value="1"/>
</dbReference>
<dbReference type="PRINTS" id="PR00625">
    <property type="entry name" value="JDOMAIN"/>
</dbReference>
<evidence type="ECO:0000259" key="3">
    <source>
        <dbReference type="PROSITE" id="PS50076"/>
    </source>
</evidence>
<protein>
    <submittedName>
        <fullName evidence="4">Molecular chaperone DnaJ</fullName>
    </submittedName>
</protein>
<keyword evidence="1" id="KW-0143">Chaperone</keyword>
<name>A0A501X518_9GAMM</name>
<gene>
    <name evidence="4" type="ORF">FJM67_00890</name>
</gene>
<sequence length="433" mass="48867">MSLIDDFRLLELPTNATEQDAKTAYRRLARRYHPDKNPGMDTTEHFQRIQDAYRNVLAAMKQSQNAGGQANWRPYEFTNTAKPSQFDESGYEFATDAQQRRFVKEQQRAYQEMKRNSAQQDRVREEALRTARNTLHERRVKALYEEMQKHQHNATSQPRQESDYQAFYEGFTAAQGQFDPEPPSQPEASKPLAETESSRNVAKMVYIAASYLACFGAGVYSTLFWLDSQQPPTDNASAYISGLYPQFREGQNYSLVDASLYSEPSADASEVTAIPAHTNVQAIKLQGDWLTLRYGDITGWAKAEDFAFGSVEHAQQTGCYGQPGLAPDHGEVIGKADGTSRLRLLNQLERPSLLHFESLDGQAPFAIYLNAAQPFAANFIPRGRYRLVLETGSLYHGACQHFLFENRSRIILDDVDFASTEQTLTLRAAVTNP</sequence>
<dbReference type="EMBL" id="VFRR01000001">
    <property type="protein sequence ID" value="TPE55640.1"/>
    <property type="molecule type" value="Genomic_DNA"/>
</dbReference>
<evidence type="ECO:0000256" key="1">
    <source>
        <dbReference type="ARBA" id="ARBA00023186"/>
    </source>
</evidence>
<evidence type="ECO:0000313" key="4">
    <source>
        <dbReference type="EMBL" id="TPE55640.1"/>
    </source>
</evidence>
<evidence type="ECO:0000256" key="2">
    <source>
        <dbReference type="SAM" id="MobiDB-lite"/>
    </source>
</evidence>
<dbReference type="Pfam" id="PF00226">
    <property type="entry name" value="DnaJ"/>
    <property type="match status" value="1"/>
</dbReference>
<dbReference type="AlphaFoldDB" id="A0A501X518"/>
<accession>A0A501X518</accession>